<gene>
    <name evidence="8" type="ORF">Q0590_28655</name>
</gene>
<dbReference type="RefSeq" id="WP_302041088.1">
    <property type="nucleotide sequence ID" value="NZ_JAUKPO010000028.1"/>
</dbReference>
<organism evidence="8 9">
    <name type="scientific">Rhodocytophaga aerolata</name>
    <dbReference type="NCBI Taxonomy" id="455078"/>
    <lineage>
        <taxon>Bacteria</taxon>
        <taxon>Pseudomonadati</taxon>
        <taxon>Bacteroidota</taxon>
        <taxon>Cytophagia</taxon>
        <taxon>Cytophagales</taxon>
        <taxon>Rhodocytophagaceae</taxon>
        <taxon>Rhodocytophaga</taxon>
    </lineage>
</organism>
<sequence>MKKTLCILTLFYCLNSCNNLDLLPLDRVTSETFYKTPEEFDGAIFGAYSSIQDFWGTSTETLGEEGEYWKISVVASDDMVADIDAGTDGSSRDIDNLIIRASDKPFAAVYTQIYEGILRANIVLENLEGDNELTAEEKASVEGEAKFLRAFFHFEALKLWGTPPLVTTVMKELDNLAVPNATKEQLYTQILADLKDAYDNMPASWDDANKGRATKWTARAYEGKVNVWKQDWPAAITAFEDVINNGPYQLINTGNPQKDLEDVFAYNNENNIESIFEVQYGGPFSDDNIWVFDDTHSEAFKASQGVGRSWYWDAGNGAPGGKRGWWAPSQELVSAYAPTDARLNVYVYKAGDTYYTTDGFRALPYNPDWSTTGYTVKKYGGQRNVVAENRSPNQQAEFNNERLYRFAELKLLYAEALIAQGRTTDAAQQINDIRNRAGLPNLDSTADLTQALRKEKQLELAFEPHRWFDIVRWGIGPQVFGAKWNDRYSVYPLPQTEIDRAGGVLTQNPGY</sequence>
<dbReference type="Pfam" id="PF07980">
    <property type="entry name" value="SusD_RagB"/>
    <property type="match status" value="1"/>
</dbReference>
<protein>
    <submittedName>
        <fullName evidence="8">RagB/SusD family nutrient uptake outer membrane protein</fullName>
    </submittedName>
</protein>
<evidence type="ECO:0000256" key="5">
    <source>
        <dbReference type="ARBA" id="ARBA00023237"/>
    </source>
</evidence>
<feature type="domain" description="SusD-like N-terminal" evidence="7">
    <location>
        <begin position="92"/>
        <end position="224"/>
    </location>
</feature>
<dbReference type="Pfam" id="PF14322">
    <property type="entry name" value="SusD-like_3"/>
    <property type="match status" value="1"/>
</dbReference>
<dbReference type="InterPro" id="IPR011990">
    <property type="entry name" value="TPR-like_helical_dom_sf"/>
</dbReference>
<dbReference type="SUPFAM" id="SSF48452">
    <property type="entry name" value="TPR-like"/>
    <property type="match status" value="1"/>
</dbReference>
<evidence type="ECO:0000259" key="7">
    <source>
        <dbReference type="Pfam" id="PF14322"/>
    </source>
</evidence>
<evidence type="ECO:0000256" key="3">
    <source>
        <dbReference type="ARBA" id="ARBA00022729"/>
    </source>
</evidence>
<name>A0ABT8RE08_9BACT</name>
<reference evidence="8" key="1">
    <citation type="submission" date="2023-07" db="EMBL/GenBank/DDBJ databases">
        <title>The genome sequence of Rhodocytophaga aerolata KACC 12507.</title>
        <authorList>
            <person name="Zhang X."/>
        </authorList>
    </citation>
    <scope>NUCLEOTIDE SEQUENCE</scope>
    <source>
        <strain evidence="8">KACC 12507</strain>
    </source>
</reference>
<comment type="subcellular location">
    <subcellularLocation>
        <location evidence="1">Cell outer membrane</location>
    </subcellularLocation>
</comment>
<dbReference type="CDD" id="cd08977">
    <property type="entry name" value="SusD"/>
    <property type="match status" value="1"/>
</dbReference>
<keyword evidence="9" id="KW-1185">Reference proteome</keyword>
<evidence type="ECO:0000313" key="8">
    <source>
        <dbReference type="EMBL" id="MDO1450285.1"/>
    </source>
</evidence>
<accession>A0ABT8RE08</accession>
<evidence type="ECO:0000256" key="4">
    <source>
        <dbReference type="ARBA" id="ARBA00023136"/>
    </source>
</evidence>
<feature type="domain" description="RagB/SusD" evidence="6">
    <location>
        <begin position="242"/>
        <end position="485"/>
    </location>
</feature>
<dbReference type="Gene3D" id="1.25.40.390">
    <property type="match status" value="1"/>
</dbReference>
<evidence type="ECO:0000259" key="6">
    <source>
        <dbReference type="Pfam" id="PF07980"/>
    </source>
</evidence>
<dbReference type="InterPro" id="IPR012944">
    <property type="entry name" value="SusD_RagB_dom"/>
</dbReference>
<keyword evidence="4" id="KW-0472">Membrane</keyword>
<keyword evidence="3" id="KW-0732">Signal</keyword>
<evidence type="ECO:0000313" key="9">
    <source>
        <dbReference type="Proteomes" id="UP001168528"/>
    </source>
</evidence>
<evidence type="ECO:0000256" key="1">
    <source>
        <dbReference type="ARBA" id="ARBA00004442"/>
    </source>
</evidence>
<dbReference type="InterPro" id="IPR033985">
    <property type="entry name" value="SusD-like_N"/>
</dbReference>
<keyword evidence="5" id="KW-0998">Cell outer membrane</keyword>
<dbReference type="Proteomes" id="UP001168528">
    <property type="component" value="Unassembled WGS sequence"/>
</dbReference>
<comment type="caution">
    <text evidence="8">The sequence shown here is derived from an EMBL/GenBank/DDBJ whole genome shotgun (WGS) entry which is preliminary data.</text>
</comment>
<proteinExistence type="inferred from homology"/>
<comment type="similarity">
    <text evidence="2">Belongs to the SusD family.</text>
</comment>
<dbReference type="EMBL" id="JAUKPO010000028">
    <property type="protein sequence ID" value="MDO1450285.1"/>
    <property type="molecule type" value="Genomic_DNA"/>
</dbReference>
<evidence type="ECO:0000256" key="2">
    <source>
        <dbReference type="ARBA" id="ARBA00006275"/>
    </source>
</evidence>